<dbReference type="SUPFAM" id="SSF47823">
    <property type="entry name" value="lambda integrase-like, N-terminal domain"/>
    <property type="match status" value="1"/>
</dbReference>
<dbReference type="InterPro" id="IPR002104">
    <property type="entry name" value="Integrase_catalytic"/>
</dbReference>
<protein>
    <submittedName>
        <fullName evidence="4">Integrase</fullName>
    </submittedName>
</protein>
<evidence type="ECO:0000256" key="2">
    <source>
        <dbReference type="ARBA" id="ARBA00023172"/>
    </source>
</evidence>
<dbReference type="EMBL" id="MUFR01000008">
    <property type="protein sequence ID" value="OOF34727.1"/>
    <property type="molecule type" value="Genomic_DNA"/>
</dbReference>
<organism evidence="4 5">
    <name type="scientific">Salinivibrio costicola subsp. alcaliphilus</name>
    <dbReference type="NCBI Taxonomy" id="272773"/>
    <lineage>
        <taxon>Bacteria</taxon>
        <taxon>Pseudomonadati</taxon>
        <taxon>Pseudomonadota</taxon>
        <taxon>Gammaproteobacteria</taxon>
        <taxon>Vibrionales</taxon>
        <taxon>Vibrionaceae</taxon>
        <taxon>Salinivibrio</taxon>
    </lineage>
</organism>
<dbReference type="Gene3D" id="1.10.443.10">
    <property type="entry name" value="Intergrase catalytic core"/>
    <property type="match status" value="1"/>
</dbReference>
<gene>
    <name evidence="4" type="ORF">BZJ21_04285</name>
</gene>
<comment type="caution">
    <text evidence="4">The sequence shown here is derived from an EMBL/GenBank/DDBJ whole genome shotgun (WGS) entry which is preliminary data.</text>
</comment>
<dbReference type="PROSITE" id="PS51898">
    <property type="entry name" value="TYR_RECOMBINASE"/>
    <property type="match status" value="1"/>
</dbReference>
<name>A0ABX3KTE8_SALCS</name>
<dbReference type="Proteomes" id="UP000189431">
    <property type="component" value="Unassembled WGS sequence"/>
</dbReference>
<feature type="domain" description="Tyr recombinase" evidence="3">
    <location>
        <begin position="128"/>
        <end position="311"/>
    </location>
</feature>
<sequence>MKKILPLEPKHIPDSLALFNQGVVSLDEWELLTQGAYSHNSLLSYRNDWHVFADFCHGQGVTAVPCAITTLRRFAELAAQHRKISVIRRVVVTVGLVHRLHQQRDPSKHREVKYAMARLLQAKLPESKEATPFHAQHMIQLNEQLAGSQRLQDLRDRLVWSLSYEGLLKRSELAALTTDDLITQGTQTFIIVRDQRVALSEQTAMLVAQWLDKTGMNHGPLLRRINKHGHLGETALDPSSIYRVFRRASRLLGESVTFSGQSPRVGASRALANKGMTIKQIQHLGRWKSPAMPAQYVGNTIASEQAKARYRHKKLTE</sequence>
<evidence type="ECO:0000259" key="3">
    <source>
        <dbReference type="PROSITE" id="PS51898"/>
    </source>
</evidence>
<dbReference type="InterPro" id="IPR011010">
    <property type="entry name" value="DNA_brk_join_enz"/>
</dbReference>
<dbReference type="Gene3D" id="1.10.150.130">
    <property type="match status" value="1"/>
</dbReference>
<dbReference type="SUPFAM" id="SSF56349">
    <property type="entry name" value="DNA breaking-rejoining enzymes"/>
    <property type="match status" value="1"/>
</dbReference>
<dbReference type="RefSeq" id="WP_077669198.1">
    <property type="nucleotide sequence ID" value="NZ_MUFR01000008.1"/>
</dbReference>
<dbReference type="InterPro" id="IPR013762">
    <property type="entry name" value="Integrase-like_cat_sf"/>
</dbReference>
<proteinExistence type="predicted"/>
<evidence type="ECO:0000313" key="4">
    <source>
        <dbReference type="EMBL" id="OOF34727.1"/>
    </source>
</evidence>
<keyword evidence="1" id="KW-0238">DNA-binding</keyword>
<reference evidence="5" key="1">
    <citation type="submission" date="2017-01" db="EMBL/GenBank/DDBJ databases">
        <title>Draft genome of the species Salinivibrio costicola subsp. alcaliphilus.</title>
        <authorList>
            <person name="Lopez-Hermoso C."/>
            <person name="De La Haba R."/>
            <person name="Sanchez-Porro C."/>
            <person name="Ventosa A."/>
        </authorList>
    </citation>
    <scope>NUCLEOTIDE SEQUENCE [LARGE SCALE GENOMIC DNA]</scope>
    <source>
        <strain evidence="5">CBH448</strain>
    </source>
</reference>
<dbReference type="InterPro" id="IPR010998">
    <property type="entry name" value="Integrase_recombinase_N"/>
</dbReference>
<dbReference type="Pfam" id="PF00589">
    <property type="entry name" value="Phage_integrase"/>
    <property type="match status" value="1"/>
</dbReference>
<keyword evidence="5" id="KW-1185">Reference proteome</keyword>
<evidence type="ECO:0000313" key="5">
    <source>
        <dbReference type="Proteomes" id="UP000189431"/>
    </source>
</evidence>
<accession>A0ABX3KTE8</accession>
<keyword evidence="2" id="KW-0233">DNA recombination</keyword>
<evidence type="ECO:0000256" key="1">
    <source>
        <dbReference type="ARBA" id="ARBA00023125"/>
    </source>
</evidence>